<organism evidence="1 2">
    <name type="scientific">Robertmurraya mangrovi</name>
    <dbReference type="NCBI Taxonomy" id="3098077"/>
    <lineage>
        <taxon>Bacteria</taxon>
        <taxon>Bacillati</taxon>
        <taxon>Bacillota</taxon>
        <taxon>Bacilli</taxon>
        <taxon>Bacillales</taxon>
        <taxon>Bacillaceae</taxon>
        <taxon>Robertmurraya</taxon>
    </lineage>
</organism>
<dbReference type="Pfam" id="PF11155">
    <property type="entry name" value="DUF2935"/>
    <property type="match status" value="2"/>
</dbReference>
<dbReference type="EMBL" id="JAXOFX010000018">
    <property type="protein sequence ID" value="MDZ5473986.1"/>
    <property type="molecule type" value="Genomic_DNA"/>
</dbReference>
<protein>
    <submittedName>
        <fullName evidence="1">DUF2935 domain-containing protein</fullName>
    </submittedName>
</protein>
<keyword evidence="2" id="KW-1185">Reference proteome</keyword>
<dbReference type="InterPro" id="IPR021328">
    <property type="entry name" value="CotB-like"/>
</dbReference>
<comment type="caution">
    <text evidence="1">The sequence shown here is derived from an EMBL/GenBank/DDBJ whole genome shotgun (WGS) entry which is preliminary data.</text>
</comment>
<reference evidence="1 2" key="1">
    <citation type="submission" date="2023-11" db="EMBL/GenBank/DDBJ databases">
        <title>Bacillus jintuensis, isolated from a mudflat on the Beibu Gulf coast.</title>
        <authorList>
            <person name="Li M."/>
        </authorList>
    </citation>
    <scope>NUCLEOTIDE SEQUENCE [LARGE SCALE GENOMIC DNA]</scope>
    <source>
        <strain evidence="1 2">31A1R</strain>
    </source>
</reference>
<evidence type="ECO:0000313" key="2">
    <source>
        <dbReference type="Proteomes" id="UP001290455"/>
    </source>
</evidence>
<evidence type="ECO:0000313" key="1">
    <source>
        <dbReference type="EMBL" id="MDZ5473986.1"/>
    </source>
</evidence>
<gene>
    <name evidence="1" type="ORF">SM124_19890</name>
</gene>
<dbReference type="Gene3D" id="1.20.1260.120">
    <property type="entry name" value="Protein of unknown function DUF2935"/>
    <property type="match status" value="1"/>
</dbReference>
<dbReference type="SUPFAM" id="SSF158430">
    <property type="entry name" value="Bacillus cereus metalloprotein-like"/>
    <property type="match status" value="2"/>
</dbReference>
<proteinExistence type="predicted"/>
<dbReference type="Proteomes" id="UP001290455">
    <property type="component" value="Unassembled WGS sequence"/>
</dbReference>
<name>A0ABU5J3S9_9BACI</name>
<sequence>MAYVPINPLEEHQFWLEILEDHAYFIRDYLSPAETVWVNQAQQFIYWFQQVQRELANLRPGMALNSQEMINFAKRAYEVSSQYYLFEGHMLNLRLNNQVNLNLTPSYLNGTLSENREYLRILQHYIVGSDFEPLSFTALLDLWLQDQLGHVLLITRMLDGVEFDIIQQANVLRGEFSQHIVKNTAMKGYLLFAQQGFPIQIRFAHEVAASVVKFNLIVQRTIQLYKNNALINQSTLRFLEHHFPESCYFMKKLSYYAPQIEYPACGLSKKDYRQLK</sequence>
<accession>A0ABU5J3S9</accession>
<dbReference type="RefSeq" id="WP_322448279.1">
    <property type="nucleotide sequence ID" value="NZ_JAXOFX010000018.1"/>
</dbReference>